<feature type="transmembrane region" description="Helical" evidence="2">
    <location>
        <begin position="232"/>
        <end position="253"/>
    </location>
</feature>
<protein>
    <submittedName>
        <fullName evidence="4">Transmembrane protein</fullName>
    </submittedName>
</protein>
<proteinExistence type="predicted"/>
<evidence type="ECO:0000313" key="3">
    <source>
        <dbReference type="Proteomes" id="UP000038045"/>
    </source>
</evidence>
<keyword evidence="2" id="KW-0472">Membrane</keyword>
<feature type="transmembrane region" description="Helical" evidence="2">
    <location>
        <begin position="7"/>
        <end position="27"/>
    </location>
</feature>
<feature type="compositionally biased region" description="Low complexity" evidence="1">
    <location>
        <begin position="280"/>
        <end position="324"/>
    </location>
</feature>
<keyword evidence="3" id="KW-1185">Reference proteome</keyword>
<dbReference type="AlphaFoldDB" id="A0A0N4ZZA4"/>
<sequence>MGFKITSLVAFIISTIFLISGFTFFIIGSVKPNDSLFSGVNNKNIDHRKYNDLNYIVDVDNILHINRAYGAKLTIGKVETIVGRLRLLPSCQYTKQLASQMIKDGQKFKEDVEIKFEILSDPTKKSQMVDLCTKTKMGKMASTGLCILLTLMCIIHLGTAGLTFGSIFGFFKLRNIQLYIACLGGLNFVISIVNFIFSIYGNLFAYTLRGLENNEIAKIYKLPEIRLFLTPLLSSLSLAVGNMIFLVIAIVACRQRARNIRNESISCSQNSLDTSVKPYNNSTKGTKSSGTSKNSSTTSKIRSTRNTTSVKTKSKPPTSSKISTRGSSKN</sequence>
<dbReference type="Proteomes" id="UP000038045">
    <property type="component" value="Unplaced"/>
</dbReference>
<organism evidence="3 4">
    <name type="scientific">Parastrongyloides trichosuri</name>
    <name type="common">Possum-specific nematode worm</name>
    <dbReference type="NCBI Taxonomy" id="131310"/>
    <lineage>
        <taxon>Eukaryota</taxon>
        <taxon>Metazoa</taxon>
        <taxon>Ecdysozoa</taxon>
        <taxon>Nematoda</taxon>
        <taxon>Chromadorea</taxon>
        <taxon>Rhabditida</taxon>
        <taxon>Tylenchina</taxon>
        <taxon>Panagrolaimomorpha</taxon>
        <taxon>Strongyloidoidea</taxon>
        <taxon>Strongyloididae</taxon>
        <taxon>Parastrongyloides</taxon>
    </lineage>
</organism>
<evidence type="ECO:0000256" key="1">
    <source>
        <dbReference type="SAM" id="MobiDB-lite"/>
    </source>
</evidence>
<reference evidence="4" key="1">
    <citation type="submission" date="2017-02" db="UniProtKB">
        <authorList>
            <consortium name="WormBaseParasite"/>
        </authorList>
    </citation>
    <scope>IDENTIFICATION</scope>
</reference>
<keyword evidence="2" id="KW-0812">Transmembrane</keyword>
<evidence type="ECO:0000313" key="4">
    <source>
        <dbReference type="WBParaSite" id="PTRK_0001411700.1"/>
    </source>
</evidence>
<feature type="transmembrane region" description="Helical" evidence="2">
    <location>
        <begin position="178"/>
        <end position="200"/>
    </location>
</feature>
<dbReference type="WBParaSite" id="PTRK_0001411700.1">
    <property type="protein sequence ID" value="PTRK_0001411700.1"/>
    <property type="gene ID" value="PTRK_0001411700"/>
</dbReference>
<feature type="region of interest" description="Disordered" evidence="1">
    <location>
        <begin position="276"/>
        <end position="330"/>
    </location>
</feature>
<keyword evidence="2" id="KW-1133">Transmembrane helix</keyword>
<accession>A0A0N4ZZA4</accession>
<evidence type="ECO:0000256" key="2">
    <source>
        <dbReference type="SAM" id="Phobius"/>
    </source>
</evidence>
<name>A0A0N4ZZA4_PARTI</name>
<feature type="transmembrane region" description="Helical" evidence="2">
    <location>
        <begin position="147"/>
        <end position="171"/>
    </location>
</feature>